<evidence type="ECO:0000256" key="1">
    <source>
        <dbReference type="SAM" id="SignalP"/>
    </source>
</evidence>
<feature type="chain" id="PRO_5011012035" description="Chitin-binding type-2 domain-containing protein" evidence="1">
    <location>
        <begin position="20"/>
        <end position="48"/>
    </location>
</feature>
<organism evidence="2 3">
    <name type="scientific">Palleronia marisminoris</name>
    <dbReference type="NCBI Taxonomy" id="315423"/>
    <lineage>
        <taxon>Bacteria</taxon>
        <taxon>Pseudomonadati</taxon>
        <taxon>Pseudomonadota</taxon>
        <taxon>Alphaproteobacteria</taxon>
        <taxon>Rhodobacterales</taxon>
        <taxon>Roseobacteraceae</taxon>
        <taxon>Palleronia</taxon>
    </lineage>
</organism>
<dbReference type="AlphaFoldDB" id="A0A1Y5RDD2"/>
<evidence type="ECO:0000313" key="2">
    <source>
        <dbReference type="EMBL" id="SLN14863.1"/>
    </source>
</evidence>
<dbReference type="Proteomes" id="UP000193870">
    <property type="component" value="Unassembled WGS sequence"/>
</dbReference>
<feature type="signal peptide" evidence="1">
    <location>
        <begin position="1"/>
        <end position="19"/>
    </location>
</feature>
<keyword evidence="1" id="KW-0732">Signal</keyword>
<proteinExistence type="predicted"/>
<dbReference type="STRING" id="315423.SAMN04488020_101288"/>
<protein>
    <recommendedName>
        <fullName evidence="4">Chitin-binding type-2 domain-containing protein</fullName>
    </recommendedName>
</protein>
<accession>A0A1Y5RDD2</accession>
<evidence type="ECO:0000313" key="3">
    <source>
        <dbReference type="Proteomes" id="UP000193870"/>
    </source>
</evidence>
<dbReference type="RefSeq" id="WP_175484541.1">
    <property type="nucleotide sequence ID" value="NZ_FOPF01000001.1"/>
</dbReference>
<sequence length="48" mass="4960">MRILLTALALFAAPTFAMAECASDKQAMTCAEGSAYDSASRTCVPVSS</sequence>
<keyword evidence="3" id="KW-1185">Reference proteome</keyword>
<name>A0A1Y5RDD2_9RHOB</name>
<reference evidence="2 3" key="1">
    <citation type="submission" date="2017-03" db="EMBL/GenBank/DDBJ databases">
        <authorList>
            <person name="Afonso C.L."/>
            <person name="Miller P.J."/>
            <person name="Scott M.A."/>
            <person name="Spackman E."/>
            <person name="Goraichik I."/>
            <person name="Dimitrov K.M."/>
            <person name="Suarez D.L."/>
            <person name="Swayne D.E."/>
        </authorList>
    </citation>
    <scope>NUCLEOTIDE SEQUENCE [LARGE SCALE GENOMIC DNA]</scope>
    <source>
        <strain evidence="2 3">CECT 7066</strain>
    </source>
</reference>
<evidence type="ECO:0008006" key="4">
    <source>
        <dbReference type="Google" id="ProtNLM"/>
    </source>
</evidence>
<gene>
    <name evidence="2" type="ORF">PAM7066_00289</name>
</gene>
<dbReference type="EMBL" id="FWFV01000001">
    <property type="protein sequence ID" value="SLN14863.1"/>
    <property type="molecule type" value="Genomic_DNA"/>
</dbReference>